<evidence type="ECO:0000256" key="2">
    <source>
        <dbReference type="ARBA" id="ARBA00007947"/>
    </source>
</evidence>
<evidence type="ECO:0000313" key="20">
    <source>
        <dbReference type="EMBL" id="AHX11134.1"/>
    </source>
</evidence>
<evidence type="ECO:0000256" key="15">
    <source>
        <dbReference type="ARBA" id="ARBA00048493"/>
    </source>
</evidence>
<keyword evidence="8 17" id="KW-0460">Magnesium</keyword>
<evidence type="ECO:0000256" key="11">
    <source>
        <dbReference type="ARBA" id="ARBA00023268"/>
    </source>
</evidence>
<feature type="binding site" evidence="17">
    <location>
        <position position="166"/>
    </location>
    <ligand>
        <name>UDP-N-acetyl-alpha-D-glucosamine</name>
        <dbReference type="ChEBI" id="CHEBI:57705"/>
    </ligand>
</feature>
<keyword evidence="10 17" id="KW-0573">Peptidoglycan synthesis</keyword>
<feature type="binding site" evidence="17">
    <location>
        <position position="88"/>
    </location>
    <ligand>
        <name>UDP-N-acetyl-alpha-D-glucosamine</name>
        <dbReference type="ChEBI" id="CHEBI:57705"/>
    </ligand>
</feature>
<accession>X5HJ89</accession>
<evidence type="ECO:0000256" key="4">
    <source>
        <dbReference type="ARBA" id="ARBA00022679"/>
    </source>
</evidence>
<keyword evidence="9 17" id="KW-0133">Cell shape</keyword>
<comment type="pathway">
    <text evidence="17">Bacterial outer membrane biogenesis; LPS lipid A biosynthesis.</text>
</comment>
<evidence type="ECO:0000256" key="10">
    <source>
        <dbReference type="ARBA" id="ARBA00022984"/>
    </source>
</evidence>
<dbReference type="SUPFAM" id="SSF51161">
    <property type="entry name" value="Trimeric LpxA-like enzymes"/>
    <property type="match status" value="1"/>
</dbReference>
<keyword evidence="6 17" id="KW-0479">Metal-binding</keyword>
<feature type="binding site" evidence="17">
    <location>
        <position position="435"/>
    </location>
    <ligand>
        <name>acetyl-CoA</name>
        <dbReference type="ChEBI" id="CHEBI:57288"/>
    </ligand>
</feature>
<dbReference type="EC" id="2.7.7.23" evidence="17"/>
<feature type="binding site" evidence="17">
    <location>
        <position position="39"/>
    </location>
    <ligand>
        <name>UDP-N-acetyl-alpha-D-glucosamine</name>
        <dbReference type="ChEBI" id="CHEBI:57705"/>
    </ligand>
</feature>
<feature type="region of interest" description="Pyrophosphorylase" evidence="17">
    <location>
        <begin position="1"/>
        <end position="241"/>
    </location>
</feature>
<dbReference type="InterPro" id="IPR011004">
    <property type="entry name" value="Trimer_LpxA-like_sf"/>
</dbReference>
<evidence type="ECO:0000256" key="5">
    <source>
        <dbReference type="ARBA" id="ARBA00022695"/>
    </source>
</evidence>
<dbReference type="EC" id="2.3.1.157" evidence="17"/>
<dbReference type="Pfam" id="PF12804">
    <property type="entry name" value="NTP_transf_3"/>
    <property type="match status" value="1"/>
</dbReference>
<feature type="binding site" evidence="17">
    <location>
        <position position="418"/>
    </location>
    <ligand>
        <name>acetyl-CoA</name>
        <dbReference type="ChEBI" id="CHEBI:57288"/>
    </ligand>
</feature>
<dbReference type="GO" id="GO:0003977">
    <property type="term" value="F:UDP-N-acetylglucosamine diphosphorylase activity"/>
    <property type="evidence" value="ECO:0007669"/>
    <property type="project" value="UniProtKB-UniRule"/>
</dbReference>
<comment type="similarity">
    <text evidence="2 17">In the N-terminal section; belongs to the N-acetylglucosamine-1-phosphate uridyltransferase family.</text>
</comment>
<feature type="binding site" evidence="17">
    <location>
        <position position="116"/>
    </location>
    <ligand>
        <name>Mg(2+)</name>
        <dbReference type="ChEBI" id="CHEBI:18420"/>
    </ligand>
</feature>
<dbReference type="Gene3D" id="3.90.550.10">
    <property type="entry name" value="Spore Coat Polysaccharide Biosynthesis Protein SpsA, Chain A"/>
    <property type="match status" value="1"/>
</dbReference>
<dbReference type="GO" id="GO:0009252">
    <property type="term" value="P:peptidoglycan biosynthetic process"/>
    <property type="evidence" value="ECO:0007669"/>
    <property type="project" value="UniProtKB-UniRule"/>
</dbReference>
<evidence type="ECO:0000256" key="14">
    <source>
        <dbReference type="ARBA" id="ARBA00048247"/>
    </source>
</evidence>
<keyword evidence="7 17" id="KW-0677">Repeat</keyword>
<dbReference type="GO" id="GO:0019134">
    <property type="term" value="F:glucosamine-1-phosphate N-acetyltransferase activity"/>
    <property type="evidence" value="ECO:0007669"/>
    <property type="project" value="UniProtKB-UniRule"/>
</dbReference>
<keyword evidence="11 17" id="KW-0511">Multifunctional enzyme</keyword>
<keyword evidence="4 17" id="KW-0808">Transferase</keyword>
<dbReference type="NCBIfam" id="TIGR01173">
    <property type="entry name" value="glmU"/>
    <property type="match status" value="1"/>
</dbReference>
<dbReference type="InterPro" id="IPR050065">
    <property type="entry name" value="GlmU-like"/>
</dbReference>
<feature type="binding site" evidence="17">
    <location>
        <begin position="114"/>
        <end position="116"/>
    </location>
    <ligand>
        <name>UDP-N-acetyl-alpha-D-glucosamine</name>
        <dbReference type="ChEBI" id="CHEBI:57705"/>
    </ligand>
</feature>
<comment type="pathway">
    <text evidence="17">Nucleotide-sugar biosynthesis; UDP-N-acetyl-alpha-D-glucosamine biosynthesis; UDP-N-acetyl-alpha-D-glucosamine from N-acetyl-alpha-D-glucosamine 1-phosphate: step 1/1.</text>
</comment>
<feature type="binding site" evidence="17">
    <location>
        <position position="152"/>
    </location>
    <ligand>
        <name>UDP-N-acetyl-alpha-D-glucosamine</name>
        <dbReference type="ChEBI" id="CHEBI:57705"/>
    </ligand>
</feature>
<feature type="binding site" evidence="17">
    <location>
        <position position="328"/>
    </location>
    <ligand>
        <name>UDP-N-acetyl-alpha-D-glucosamine</name>
        <dbReference type="ChEBI" id="CHEBI:57705"/>
    </ligand>
</feature>
<protein>
    <recommendedName>
        <fullName evidence="17">Bifunctional protein GlmU</fullName>
    </recommendedName>
    <domain>
        <recommendedName>
            <fullName evidence="17">UDP-N-acetylglucosamine pyrophosphorylase</fullName>
            <ecNumber evidence="17">2.7.7.23</ecNumber>
        </recommendedName>
        <alternativeName>
            <fullName evidence="17">N-acetylglucosamine-1-phosphate uridyltransferase</fullName>
        </alternativeName>
    </domain>
    <domain>
        <recommendedName>
            <fullName evidence="17">Glucosamine-1-phosphate N-acetyltransferase</fullName>
            <ecNumber evidence="17">2.3.1.157</ecNumber>
        </recommendedName>
    </domain>
</protein>
<comment type="similarity">
    <text evidence="1 17">In the C-terminal section; belongs to the transferase hexapeptide repeat family.</text>
</comment>
<evidence type="ECO:0000313" key="21">
    <source>
        <dbReference type="Proteomes" id="UP000023755"/>
    </source>
</evidence>
<evidence type="ECO:0000256" key="8">
    <source>
        <dbReference type="ARBA" id="ARBA00022842"/>
    </source>
</evidence>
<evidence type="ECO:0000256" key="6">
    <source>
        <dbReference type="ARBA" id="ARBA00022723"/>
    </source>
</evidence>
<feature type="binding site" evidence="17">
    <location>
        <position position="239"/>
    </location>
    <ligand>
        <name>UDP-N-acetyl-alpha-D-glucosamine</name>
        <dbReference type="ChEBI" id="CHEBI:57705"/>
    </ligand>
</feature>
<keyword evidence="5 17" id="KW-0548">Nucleotidyltransferase</keyword>
<dbReference type="GO" id="GO:0005737">
    <property type="term" value="C:cytoplasm"/>
    <property type="evidence" value="ECO:0007669"/>
    <property type="project" value="UniProtKB-SubCell"/>
</dbReference>
<dbReference type="InterPro" id="IPR056729">
    <property type="entry name" value="GMPPB_C"/>
</dbReference>
<evidence type="ECO:0000259" key="18">
    <source>
        <dbReference type="Pfam" id="PF12804"/>
    </source>
</evidence>
<comment type="function">
    <text evidence="16 17">Catalyzes the last two sequential reactions in the de novo biosynthetic pathway for UDP-N-acetylglucosamine (UDP-GlcNAc). The C-terminal domain catalyzes the transfer of acetyl group from acetyl coenzyme A to glucosamine-1-phosphate (GlcN-1-P) to produce N-acetylglucosamine-1-phosphate (GlcNAc-1-P), which is converted into UDP-GlcNAc by the transfer of uridine 5-monophosphate (from uridine 5-triphosphate), a reaction catalyzed by the N-terminal domain.</text>
</comment>
<dbReference type="GO" id="GO:0006048">
    <property type="term" value="P:UDP-N-acetylglucosamine biosynthetic process"/>
    <property type="evidence" value="ECO:0007669"/>
    <property type="project" value="UniProtKB-UniPathway"/>
</dbReference>
<feature type="active site" description="Proton acceptor" evidence="17">
    <location>
        <position position="358"/>
    </location>
</feature>
<feature type="binding site" evidence="17">
    <location>
        <position position="239"/>
    </location>
    <ligand>
        <name>Mg(2+)</name>
        <dbReference type="ChEBI" id="CHEBI:18420"/>
    </ligand>
</feature>
<reference evidence="20 21" key="1">
    <citation type="submission" date="2014-03" db="EMBL/GenBank/DDBJ databases">
        <title>Sequencing and Comparison of Genomes and Transcriptome Profiles of Human Ehrlichiosis Agents.</title>
        <authorList>
            <person name="Lin M."/>
            <person name="Daugherty S.C."/>
            <person name="Nagaraj S."/>
            <person name="Cheng Z."/>
            <person name="Xiong Q."/>
            <person name="Lin F.-Y."/>
            <person name="Sengamalay N."/>
            <person name="Ott S."/>
            <person name="Godinez A."/>
            <person name="Tallon L.J."/>
            <person name="Sadzewicz L."/>
            <person name="Fraser C.M."/>
            <person name="Dunning Hotopp J.C."/>
            <person name="Rikihisa Y."/>
        </authorList>
    </citation>
    <scope>NUCLEOTIDE SEQUENCE [LARGE SCALE GENOMIC DNA]</scope>
    <source>
        <strain evidence="20 21">Oregon</strain>
    </source>
</reference>
<comment type="pathway">
    <text evidence="17">Nucleotide-sugar biosynthesis; UDP-N-acetyl-alpha-D-glucosamine biosynthesis; N-acetyl-alpha-D-glucosamine 1-phosphate from alpha-D-glucosamine 6-phosphate (route II): step 2/2.</text>
</comment>
<feature type="binding site" evidence="17">
    <location>
        <begin position="93"/>
        <end position="94"/>
    </location>
    <ligand>
        <name>UDP-N-acetyl-alpha-D-glucosamine</name>
        <dbReference type="ChEBI" id="CHEBI:57705"/>
    </ligand>
</feature>
<dbReference type="Gene3D" id="2.160.10.10">
    <property type="entry name" value="Hexapeptide repeat proteins"/>
    <property type="match status" value="1"/>
</dbReference>
<dbReference type="GO" id="GO:0008360">
    <property type="term" value="P:regulation of cell shape"/>
    <property type="evidence" value="ECO:0007669"/>
    <property type="project" value="UniProtKB-KW"/>
</dbReference>
<evidence type="ECO:0000256" key="1">
    <source>
        <dbReference type="ARBA" id="ARBA00007707"/>
    </source>
</evidence>
<dbReference type="PANTHER" id="PTHR43584:SF3">
    <property type="entry name" value="BIFUNCTIONAL PROTEIN GLMU"/>
    <property type="match status" value="1"/>
</dbReference>
<evidence type="ECO:0000259" key="19">
    <source>
        <dbReference type="Pfam" id="PF25087"/>
    </source>
</evidence>
<comment type="cofactor">
    <cofactor evidence="17">
        <name>Mg(2+)</name>
        <dbReference type="ChEBI" id="CHEBI:18420"/>
    </cofactor>
    <text evidence="17">Binds 1 Mg(2+) ion per subunit.</text>
</comment>
<feature type="binding site" evidence="17">
    <location>
        <position position="346"/>
    </location>
    <ligand>
        <name>UDP-N-acetyl-alpha-D-glucosamine</name>
        <dbReference type="ChEBI" id="CHEBI:57705"/>
    </ligand>
</feature>
<proteinExistence type="inferred from homology"/>
<feature type="binding site" evidence="17">
    <location>
        <position position="361"/>
    </location>
    <ligand>
        <name>UDP-N-acetyl-alpha-D-glucosamine</name>
        <dbReference type="ChEBI" id="CHEBI:57705"/>
    </ligand>
</feature>
<comment type="catalytic activity">
    <reaction evidence="14 17">
        <text>alpha-D-glucosamine 1-phosphate + acetyl-CoA = N-acetyl-alpha-D-glucosamine 1-phosphate + CoA + H(+)</text>
        <dbReference type="Rhea" id="RHEA:13725"/>
        <dbReference type="ChEBI" id="CHEBI:15378"/>
        <dbReference type="ChEBI" id="CHEBI:57287"/>
        <dbReference type="ChEBI" id="CHEBI:57288"/>
        <dbReference type="ChEBI" id="CHEBI:57776"/>
        <dbReference type="ChEBI" id="CHEBI:58516"/>
        <dbReference type="EC" id="2.3.1.157"/>
    </reaction>
</comment>
<keyword evidence="12 17" id="KW-0012">Acyltransferase</keyword>
<feature type="domain" description="MobA-like NTP transferase" evidence="18">
    <location>
        <begin position="22"/>
        <end position="137"/>
    </location>
</feature>
<evidence type="ECO:0000256" key="17">
    <source>
        <dbReference type="HAMAP-Rule" id="MF_01631"/>
    </source>
</evidence>
<dbReference type="KEGG" id="nhm:NHE_0169"/>
<keyword evidence="13 17" id="KW-0961">Cell wall biogenesis/degradation</keyword>
<dbReference type="SUPFAM" id="SSF53448">
    <property type="entry name" value="Nucleotide-diphospho-sugar transferases"/>
    <property type="match status" value="1"/>
</dbReference>
<dbReference type="Pfam" id="PF25087">
    <property type="entry name" value="GMPPB_C"/>
    <property type="match status" value="1"/>
</dbReference>
<comment type="subunit">
    <text evidence="17">Homotrimer.</text>
</comment>
<feature type="binding site" evidence="17">
    <location>
        <position position="372"/>
    </location>
    <ligand>
        <name>UDP-N-acetyl-alpha-D-glucosamine</name>
        <dbReference type="ChEBI" id="CHEBI:57705"/>
    </ligand>
</feature>
<evidence type="ECO:0000256" key="7">
    <source>
        <dbReference type="ARBA" id="ARBA00022737"/>
    </source>
</evidence>
<dbReference type="UniPathway" id="UPA00973"/>
<dbReference type="InterPro" id="IPR029044">
    <property type="entry name" value="Nucleotide-diphossugar_trans"/>
</dbReference>
<keyword evidence="21" id="KW-1185">Reference proteome</keyword>
<evidence type="ECO:0000256" key="16">
    <source>
        <dbReference type="ARBA" id="ARBA00049628"/>
    </source>
</evidence>
<dbReference type="GO" id="GO:0071555">
    <property type="term" value="P:cell wall organization"/>
    <property type="evidence" value="ECO:0007669"/>
    <property type="project" value="UniProtKB-KW"/>
</dbReference>
<feature type="binding site" evidence="17">
    <location>
        <begin position="25"/>
        <end position="28"/>
    </location>
    <ligand>
        <name>UDP-N-acetyl-alpha-D-glucosamine</name>
        <dbReference type="ChEBI" id="CHEBI:57705"/>
    </ligand>
</feature>
<dbReference type="GO" id="GO:0009245">
    <property type="term" value="P:lipid A biosynthetic process"/>
    <property type="evidence" value="ECO:0007669"/>
    <property type="project" value="UniProtKB-UniRule"/>
</dbReference>
<evidence type="ECO:0000256" key="13">
    <source>
        <dbReference type="ARBA" id="ARBA00023316"/>
    </source>
</evidence>
<dbReference type="UniPathway" id="UPA00113">
    <property type="reaction ID" value="UER00532"/>
</dbReference>
<evidence type="ECO:0000256" key="12">
    <source>
        <dbReference type="ARBA" id="ARBA00023315"/>
    </source>
</evidence>
<sequence>MIASLAGKFITLMSLGVSTTQALILAAGNSSRMNSQLPKVVHRVGGLELINHNLLLLQELGFEEAVMVCGPQLDFVDVTHISVRKVFQREKKGTAHAVKCALPELHSRNVLILYGDVPLISKGTIEALLESQEKYDATLLGFPVMDSSSEYGRLMITEGKVSRIIEYSELEGEQKQVLNFANSGILCIDVKLLKEYISLVDASNRQGEYYLTDVVNLMARDSRNVGFNIIQESEGIGINTQADLSRAERFFQERKRARFLSAGVRLIDPDTVYFAYDTYIESDVIVHPNVIFFPGVKVFRGAEILPFSLLEGVAIGSAAKVGPFARIRGSSDIGGNAVIGNFVEVKNSTIGQGVKVKHLSYIGDASIGDQTNIGGGTVICNFDFEKKHHTQIDKKCFIGGNNTIVAPVRIHAEARTAAGSTITSDVPPKKLGISRAMQVNKSIK</sequence>
<evidence type="ECO:0000256" key="3">
    <source>
        <dbReference type="ARBA" id="ARBA00022490"/>
    </source>
</evidence>
<dbReference type="GO" id="GO:0000902">
    <property type="term" value="P:cell morphogenesis"/>
    <property type="evidence" value="ECO:0007669"/>
    <property type="project" value="UniProtKB-UniRule"/>
</dbReference>
<dbReference type="STRING" id="1286528.NHE_0169"/>
<comment type="catalytic activity">
    <reaction evidence="15 17">
        <text>N-acetyl-alpha-D-glucosamine 1-phosphate + UTP + H(+) = UDP-N-acetyl-alpha-D-glucosamine + diphosphate</text>
        <dbReference type="Rhea" id="RHEA:13509"/>
        <dbReference type="ChEBI" id="CHEBI:15378"/>
        <dbReference type="ChEBI" id="CHEBI:33019"/>
        <dbReference type="ChEBI" id="CHEBI:46398"/>
        <dbReference type="ChEBI" id="CHEBI:57705"/>
        <dbReference type="ChEBI" id="CHEBI:57776"/>
        <dbReference type="EC" id="2.7.7.23"/>
    </reaction>
</comment>
<dbReference type="OrthoDB" id="9775031at2"/>
<dbReference type="HOGENOM" id="CLU_029499_15_2_5"/>
<feature type="region of interest" description="N-acetyltransferase" evidence="17">
    <location>
        <begin position="263"/>
        <end position="444"/>
    </location>
</feature>
<evidence type="ECO:0000256" key="9">
    <source>
        <dbReference type="ARBA" id="ARBA00022960"/>
    </source>
</evidence>
<comment type="caution">
    <text evidence="17">Lacks conserved residue(s) required for the propagation of feature annotation.</text>
</comment>
<dbReference type="Proteomes" id="UP000023755">
    <property type="component" value="Chromosome"/>
</dbReference>
<dbReference type="InterPro" id="IPR025877">
    <property type="entry name" value="MobA-like_NTP_Trfase"/>
</dbReference>
<dbReference type="AlphaFoldDB" id="X5HJ89"/>
<gene>
    <name evidence="17 20" type="primary">glmU</name>
    <name evidence="20" type="ORF">NHE_0169</name>
</gene>
<feature type="region of interest" description="Linker" evidence="17">
    <location>
        <begin position="242"/>
        <end position="262"/>
    </location>
</feature>
<dbReference type="GO" id="GO:0016020">
    <property type="term" value="C:membrane"/>
    <property type="evidence" value="ECO:0007669"/>
    <property type="project" value="GOC"/>
</dbReference>
<comment type="subcellular location">
    <subcellularLocation>
        <location evidence="17">Cytoplasm</location>
    </subcellularLocation>
</comment>
<dbReference type="EMBL" id="CP007481">
    <property type="protein sequence ID" value="AHX11134.1"/>
    <property type="molecule type" value="Genomic_DNA"/>
</dbReference>
<feature type="binding site" evidence="17">
    <location>
        <position position="182"/>
    </location>
    <ligand>
        <name>UDP-N-acetyl-alpha-D-glucosamine</name>
        <dbReference type="ChEBI" id="CHEBI:57705"/>
    </ligand>
</feature>
<feature type="domain" description="Mannose-1-phosphate guanyltransferase C-terminal" evidence="19">
    <location>
        <begin position="312"/>
        <end position="381"/>
    </location>
</feature>
<dbReference type="HAMAP" id="MF_01631">
    <property type="entry name" value="GlmU"/>
    <property type="match status" value="1"/>
</dbReference>
<dbReference type="GO" id="GO:0000287">
    <property type="term" value="F:magnesium ion binding"/>
    <property type="evidence" value="ECO:0007669"/>
    <property type="project" value="UniProtKB-UniRule"/>
</dbReference>
<dbReference type="PANTHER" id="PTHR43584">
    <property type="entry name" value="NUCLEOTIDYL TRANSFERASE"/>
    <property type="match status" value="1"/>
</dbReference>
<organism evidence="20 21">
    <name type="scientific">Neorickettsia helminthoeca str. Oregon</name>
    <dbReference type="NCBI Taxonomy" id="1286528"/>
    <lineage>
        <taxon>Bacteria</taxon>
        <taxon>Pseudomonadati</taxon>
        <taxon>Pseudomonadota</taxon>
        <taxon>Alphaproteobacteria</taxon>
        <taxon>Rickettsiales</taxon>
        <taxon>Anaplasmataceae</taxon>
        <taxon>Neorickettsia</taxon>
    </lineage>
</organism>
<name>X5HJ89_9RICK</name>
<keyword evidence="3 17" id="KW-0963">Cytoplasm</keyword>
<dbReference type="InterPro" id="IPR005882">
    <property type="entry name" value="Bifunctional_GlmU"/>
</dbReference>